<evidence type="ECO:0000256" key="2">
    <source>
        <dbReference type="ARBA" id="ARBA00022448"/>
    </source>
</evidence>
<keyword evidence="3 7" id="KW-1134">Transmembrane beta strand</keyword>
<dbReference type="Pfam" id="PF13715">
    <property type="entry name" value="CarbopepD_reg_2"/>
    <property type="match status" value="1"/>
</dbReference>
<keyword evidence="4 7" id="KW-0812">Transmembrane</keyword>
<gene>
    <name evidence="9" type="ORF">QQ020_04890</name>
</gene>
<dbReference type="InterPro" id="IPR037066">
    <property type="entry name" value="Plug_dom_sf"/>
</dbReference>
<keyword evidence="9" id="KW-0675">Receptor</keyword>
<protein>
    <submittedName>
        <fullName evidence="9">TonB-dependent receptor</fullName>
    </submittedName>
</protein>
<evidence type="ECO:0000313" key="9">
    <source>
        <dbReference type="EMBL" id="MDN5211370.1"/>
    </source>
</evidence>
<comment type="caution">
    <text evidence="9">The sequence shown here is derived from an EMBL/GenBank/DDBJ whole genome shotgun (WGS) entry which is preliminary data.</text>
</comment>
<evidence type="ECO:0000256" key="6">
    <source>
        <dbReference type="ARBA" id="ARBA00023237"/>
    </source>
</evidence>
<dbReference type="NCBIfam" id="TIGR04056">
    <property type="entry name" value="OMP_RagA_SusC"/>
    <property type="match status" value="1"/>
</dbReference>
<organism evidence="9 10">
    <name type="scientific">Agaribacillus aureus</name>
    <dbReference type="NCBI Taxonomy" id="3051825"/>
    <lineage>
        <taxon>Bacteria</taxon>
        <taxon>Pseudomonadati</taxon>
        <taxon>Bacteroidota</taxon>
        <taxon>Cytophagia</taxon>
        <taxon>Cytophagales</taxon>
        <taxon>Splendidivirgaceae</taxon>
        <taxon>Agaribacillus</taxon>
    </lineage>
</organism>
<keyword evidence="10" id="KW-1185">Reference proteome</keyword>
<keyword evidence="2 7" id="KW-0813">Transport</keyword>
<dbReference type="Proteomes" id="UP001172083">
    <property type="component" value="Unassembled WGS sequence"/>
</dbReference>
<comment type="subcellular location">
    <subcellularLocation>
        <location evidence="1 7">Cell outer membrane</location>
        <topology evidence="1 7">Multi-pass membrane protein</topology>
    </subcellularLocation>
</comment>
<evidence type="ECO:0000259" key="8">
    <source>
        <dbReference type="Pfam" id="PF07715"/>
    </source>
</evidence>
<sequence length="1164" mass="129074">MSKLLLYGTFLQTLFFTVLMAKEGKAQRESVHKIHVSVTWENITLSQAFSDLEQKTPFKFTYHHNKVDDSAILNFNSPNTSLGKVLLFMSENAQLRFQRINDNIHVGKRSKKDKALTEKFSEQLLWEKEISGTVTDENGEGLPGVSVLIKGTTKGTVTDINGKYALIVPDNAATLVFSYVGYLTEEVEIAGRTVINQKMVPDISTLSEVVVVGYGTEIKRNLTSSVATADVDDIDEIPNTSLSNAIAGRVPGVSITTAGGRPGTTSSITIRGASTGGFAGSTDPLYVIDNVIATKELFDLLDPNEVAEISILKDAAAAAIYGSRASNGVVLVTTKSGQKGAPKIQFTATVGSSREAIRTEHLTAYEHALLVNQAVAAGNNPEENIEQSLFGNVPISDAELEYLRNNDFGNFEEQSRKAPVIQRYALNVSGGTENVTYFLAGSFVEESGNVEKLNYDKFNLRGKVDVNITDDLSLSLNTDLARDNDFQYFWPFDSDDALVDSYRQSTRRGNWAPAFINGLPVANFNAFNVSGFFDQATGGDRERTTDVANFTATLNYDIPVIEGLSVGGTFNRRRVSNLNNTFRTPIVDYFFEADPNNRFRLLPNVVGTRERLFGGADGNSIERTTQVDNSYQLNFRVSYDRTFNDHKINAQFIYEQFEFERDNIFSRRRNPLSRNIRQLFATSEDAEDIFTTGSEAENGRLSYIGTLGYIFRDRYLLNGSFRYDGSTQFRPGKRYGFFPSASVGWIISEENFFQNVGFVEFLKLRASYGLTGSDNIDGDDNLLSSFSYLEGFRTSGSVVFGDGNANNNVIRSRGLAATELTWDKTTTLNLALDFEVVNSKVSGTIEYFRNKRTDLFGPRNSITPVIIGASLPRENYGEVDVTGFDVLLNYKDNIGDLGFDIGFNLGYAKDKVITVDESEDLRPFQKQTGNNTGRIFGYKTKGIISTREQLEQLIAAGFTQFNRDPYLGQLLFEDVRGNSVDDPLGNTPDGVVDANDQTLIADFGRPPVNYGANIQLKYKGFSLDVFIQGFGGHKKLVPNSGRFAFDVTEEGAWKHWTDAFDPVENPSGTFPRWVNFWSNAASTNLATSEFWLRNGGFARVKNVNFAYVLPRNITERVGLGSVKFFVNGSNLFFLYKDTNNFDPELGGDGVPIYRTYSGGIQIML</sequence>
<dbReference type="RefSeq" id="WP_346756704.1">
    <property type="nucleotide sequence ID" value="NZ_JAUJEB010000001.1"/>
</dbReference>
<evidence type="ECO:0000256" key="7">
    <source>
        <dbReference type="PROSITE-ProRule" id="PRU01360"/>
    </source>
</evidence>
<dbReference type="Gene3D" id="2.170.130.10">
    <property type="entry name" value="TonB-dependent receptor, plug domain"/>
    <property type="match status" value="1"/>
</dbReference>
<dbReference type="Gene3D" id="2.40.170.20">
    <property type="entry name" value="TonB-dependent receptor, beta-barrel domain"/>
    <property type="match status" value="1"/>
</dbReference>
<name>A0ABT8L3I0_9BACT</name>
<keyword evidence="6 7" id="KW-0998">Cell outer membrane</keyword>
<dbReference type="SUPFAM" id="SSF56935">
    <property type="entry name" value="Porins"/>
    <property type="match status" value="1"/>
</dbReference>
<evidence type="ECO:0000256" key="4">
    <source>
        <dbReference type="ARBA" id="ARBA00022692"/>
    </source>
</evidence>
<dbReference type="Gene3D" id="2.60.40.1120">
    <property type="entry name" value="Carboxypeptidase-like, regulatory domain"/>
    <property type="match status" value="1"/>
</dbReference>
<dbReference type="Pfam" id="PF07715">
    <property type="entry name" value="Plug"/>
    <property type="match status" value="1"/>
</dbReference>
<evidence type="ECO:0000256" key="1">
    <source>
        <dbReference type="ARBA" id="ARBA00004571"/>
    </source>
</evidence>
<dbReference type="EMBL" id="JAUJEB010000001">
    <property type="protein sequence ID" value="MDN5211370.1"/>
    <property type="molecule type" value="Genomic_DNA"/>
</dbReference>
<dbReference type="InterPro" id="IPR039426">
    <property type="entry name" value="TonB-dep_rcpt-like"/>
</dbReference>
<dbReference type="NCBIfam" id="TIGR04057">
    <property type="entry name" value="SusC_RagA_signa"/>
    <property type="match status" value="1"/>
</dbReference>
<dbReference type="PROSITE" id="PS52016">
    <property type="entry name" value="TONB_DEPENDENT_REC_3"/>
    <property type="match status" value="1"/>
</dbReference>
<evidence type="ECO:0000256" key="3">
    <source>
        <dbReference type="ARBA" id="ARBA00022452"/>
    </source>
</evidence>
<accession>A0ABT8L3I0</accession>
<dbReference type="InterPro" id="IPR023996">
    <property type="entry name" value="TonB-dep_OMP_SusC/RagA"/>
</dbReference>
<proteinExistence type="inferred from homology"/>
<evidence type="ECO:0000256" key="5">
    <source>
        <dbReference type="ARBA" id="ARBA00023136"/>
    </source>
</evidence>
<comment type="similarity">
    <text evidence="7">Belongs to the TonB-dependent receptor family.</text>
</comment>
<dbReference type="InterPro" id="IPR023997">
    <property type="entry name" value="TonB-dep_OMP_SusC/RagA_CS"/>
</dbReference>
<dbReference type="SUPFAM" id="SSF49464">
    <property type="entry name" value="Carboxypeptidase regulatory domain-like"/>
    <property type="match status" value="1"/>
</dbReference>
<dbReference type="InterPro" id="IPR008969">
    <property type="entry name" value="CarboxyPept-like_regulatory"/>
</dbReference>
<dbReference type="InterPro" id="IPR012910">
    <property type="entry name" value="Plug_dom"/>
</dbReference>
<keyword evidence="5 7" id="KW-0472">Membrane</keyword>
<reference evidence="9" key="1">
    <citation type="submission" date="2023-06" db="EMBL/GenBank/DDBJ databases">
        <title>Genomic of Agaribacillus aureum.</title>
        <authorList>
            <person name="Wang G."/>
        </authorList>
    </citation>
    <scope>NUCLEOTIDE SEQUENCE</scope>
    <source>
        <strain evidence="9">BMA12</strain>
    </source>
</reference>
<evidence type="ECO:0000313" key="10">
    <source>
        <dbReference type="Proteomes" id="UP001172083"/>
    </source>
</evidence>
<feature type="domain" description="TonB-dependent receptor plug" evidence="8">
    <location>
        <begin position="219"/>
        <end position="329"/>
    </location>
</feature>
<dbReference type="InterPro" id="IPR036942">
    <property type="entry name" value="Beta-barrel_TonB_sf"/>
</dbReference>